<feature type="transmembrane region" description="Helical" evidence="5">
    <location>
        <begin position="128"/>
        <end position="157"/>
    </location>
</feature>
<dbReference type="AlphaFoldDB" id="A0A1L9NWH9"/>
<keyword evidence="7" id="KW-1185">Reference proteome</keyword>
<keyword evidence="3 5" id="KW-1133">Transmembrane helix</keyword>
<dbReference type="Pfam" id="PF07264">
    <property type="entry name" value="EI24"/>
    <property type="match status" value="1"/>
</dbReference>
<feature type="transmembrane region" description="Helical" evidence="5">
    <location>
        <begin position="190"/>
        <end position="223"/>
    </location>
</feature>
<comment type="caution">
    <text evidence="6">The sequence shown here is derived from an EMBL/GenBank/DDBJ whole genome shotgun (WGS) entry which is preliminary data.</text>
</comment>
<organism evidence="6 7">
    <name type="scientific">Planktotalea frisia</name>
    <dbReference type="NCBI Taxonomy" id="696762"/>
    <lineage>
        <taxon>Bacteria</taxon>
        <taxon>Pseudomonadati</taxon>
        <taxon>Pseudomonadota</taxon>
        <taxon>Alphaproteobacteria</taxon>
        <taxon>Rhodobacterales</taxon>
        <taxon>Paracoccaceae</taxon>
        <taxon>Planktotalea</taxon>
    </lineage>
</organism>
<dbReference type="OrthoDB" id="5421146at2"/>
<keyword evidence="2 5" id="KW-0812">Transmembrane</keyword>
<dbReference type="InterPro" id="IPR059112">
    <property type="entry name" value="CysZ/EI24"/>
</dbReference>
<sequence length="233" mass="25921">MILSSFFKAIGQMGDPRFRRVLFLGITLTIALLAGFYALFLTVMNEAVDGTMVLPVIGEVTWIGDLLGWGSLFLMLFLSTFLMVPVASAITSLFLDEVASAVEAKHFPHLPDVKGVPFYESLRDTINFLGILIGANIVAILLYVMLPFAAIFIFWALNGFLLGREYFQIAAMRRLGREGAKQARKEHFGMIWLAGCLMAVPLTIPLLNLFIPILGAATFTHLFRQTQMRRPSD</sequence>
<keyword evidence="4 5" id="KW-0472">Membrane</keyword>
<comment type="subcellular location">
    <subcellularLocation>
        <location evidence="1">Membrane</location>
        <topology evidence="1">Multi-pass membrane protein</topology>
    </subcellularLocation>
</comment>
<gene>
    <name evidence="6" type="ORF">PFRI_21080</name>
</gene>
<evidence type="ECO:0000256" key="3">
    <source>
        <dbReference type="ARBA" id="ARBA00022989"/>
    </source>
</evidence>
<accession>A0A1L9NWH9</accession>
<name>A0A1L9NWH9_9RHOB</name>
<dbReference type="STRING" id="696762.PFRI_21080"/>
<protein>
    <submittedName>
        <fullName evidence="6">CysZ-like protein</fullName>
    </submittedName>
</protein>
<evidence type="ECO:0000313" key="7">
    <source>
        <dbReference type="Proteomes" id="UP000184514"/>
    </source>
</evidence>
<dbReference type="RefSeq" id="WP_072630668.1">
    <property type="nucleotide sequence ID" value="NZ_MLCB01000137.1"/>
</dbReference>
<proteinExistence type="predicted"/>
<evidence type="ECO:0000256" key="4">
    <source>
        <dbReference type="ARBA" id="ARBA00023136"/>
    </source>
</evidence>
<evidence type="ECO:0000256" key="5">
    <source>
        <dbReference type="SAM" id="Phobius"/>
    </source>
</evidence>
<dbReference type="EMBL" id="MLCB01000137">
    <property type="protein sequence ID" value="OJI93637.1"/>
    <property type="molecule type" value="Genomic_DNA"/>
</dbReference>
<feature type="transmembrane region" description="Helical" evidence="5">
    <location>
        <begin position="72"/>
        <end position="95"/>
    </location>
</feature>
<reference evidence="6 7" key="1">
    <citation type="submission" date="2016-10" db="EMBL/GenBank/DDBJ databases">
        <title>Genome sequence of Planktotalea frisia SH6-1.</title>
        <authorList>
            <person name="Poehlein A."/>
            <person name="Bakenhus I."/>
            <person name="Voget S."/>
            <person name="Brinkhoff T."/>
            <person name="Simon M."/>
        </authorList>
    </citation>
    <scope>NUCLEOTIDE SEQUENCE [LARGE SCALE GENOMIC DNA]</scope>
    <source>
        <strain evidence="6 7">SH6-1</strain>
    </source>
</reference>
<evidence type="ECO:0000256" key="1">
    <source>
        <dbReference type="ARBA" id="ARBA00004141"/>
    </source>
</evidence>
<dbReference type="Proteomes" id="UP000184514">
    <property type="component" value="Unassembled WGS sequence"/>
</dbReference>
<evidence type="ECO:0000313" key="6">
    <source>
        <dbReference type="EMBL" id="OJI93637.1"/>
    </source>
</evidence>
<feature type="transmembrane region" description="Helical" evidence="5">
    <location>
        <begin position="21"/>
        <end position="44"/>
    </location>
</feature>
<evidence type="ECO:0000256" key="2">
    <source>
        <dbReference type="ARBA" id="ARBA00022692"/>
    </source>
</evidence>